<dbReference type="PANTHER" id="PTHR23143:SF23">
    <property type="entry name" value="ZINC FINGER PROTEIN 729-LIKE"/>
    <property type="match status" value="1"/>
</dbReference>
<name>A0A5B8FWC9_9RHOB</name>
<keyword evidence="3" id="KW-1185">Reference proteome</keyword>
<evidence type="ECO:0000313" key="2">
    <source>
        <dbReference type="EMBL" id="QDL90682.1"/>
    </source>
</evidence>
<dbReference type="InterPro" id="IPR011049">
    <property type="entry name" value="Serralysin-like_metalloprot_C"/>
</dbReference>
<gene>
    <name evidence="2" type="ORF">FDP22_02100</name>
</gene>
<feature type="region of interest" description="Disordered" evidence="1">
    <location>
        <begin position="1"/>
        <end position="190"/>
    </location>
</feature>
<dbReference type="PANTHER" id="PTHR23143">
    <property type="entry name" value="TRICHOHYALIN-RELATED"/>
    <property type="match status" value="1"/>
</dbReference>
<dbReference type="SUPFAM" id="SSF101967">
    <property type="entry name" value="Adhesin YadA, collagen-binding domain"/>
    <property type="match status" value="1"/>
</dbReference>
<protein>
    <submittedName>
        <fullName evidence="2">Uncharacterized protein</fullName>
    </submittedName>
</protein>
<dbReference type="KEGG" id="ppru:FDP22_02100"/>
<dbReference type="Gene3D" id="2.150.10.10">
    <property type="entry name" value="Serralysin-like metalloprotease, C-terminal"/>
    <property type="match status" value="1"/>
</dbReference>
<sequence length="281" mass="29636">MCGDHGQRAANRAAPPPGKAPTPRDTGHSRIAQADPARRATLCRNTPSPPARACPRPADKDPGPPKPLASAPSRADAFSSGIRHQASGIRHQASGIRHQASGIRHQASGIRHQASGIRHQASGIRHQASGIRHQASGIRHQASGIRHQASGIRHQASGIRHQASGIRHQASGVPHGRLDGQPRRTGRSTVAGCAETRRWRRMRSIRPGPKGRTPPGGRITGALRLRISRATGPGGLPSCVDPPLAGRVSCGLGRAALARGRLSVEGRDFRRNPCGWAVSDA</sequence>
<dbReference type="Proteomes" id="UP000305888">
    <property type="component" value="Chromosome"/>
</dbReference>
<dbReference type="InterPro" id="IPR026737">
    <property type="entry name" value="GOLGA6L"/>
</dbReference>
<accession>A0A5B8FWC9</accession>
<organism evidence="2 3">
    <name type="scientific">Paroceanicella profunda</name>
    <dbReference type="NCBI Taxonomy" id="2579971"/>
    <lineage>
        <taxon>Bacteria</taxon>
        <taxon>Pseudomonadati</taxon>
        <taxon>Pseudomonadota</taxon>
        <taxon>Alphaproteobacteria</taxon>
        <taxon>Rhodobacterales</taxon>
        <taxon>Paracoccaceae</taxon>
        <taxon>Paroceanicella</taxon>
    </lineage>
</organism>
<reference evidence="2 3" key="1">
    <citation type="submission" date="2019-06" db="EMBL/GenBank/DDBJ databases">
        <title>Genome sequence of Rhodobacteraceae bacterium D4M1.</title>
        <authorList>
            <person name="Cao J."/>
        </authorList>
    </citation>
    <scope>NUCLEOTIDE SEQUENCE [LARGE SCALE GENOMIC DNA]</scope>
    <source>
        <strain evidence="2 3">D4M1</strain>
    </source>
</reference>
<evidence type="ECO:0000313" key="3">
    <source>
        <dbReference type="Proteomes" id="UP000305888"/>
    </source>
</evidence>
<dbReference type="EMBL" id="CP040818">
    <property type="protein sequence ID" value="QDL90682.1"/>
    <property type="molecule type" value="Genomic_DNA"/>
</dbReference>
<dbReference type="AlphaFoldDB" id="A0A5B8FWC9"/>
<evidence type="ECO:0000256" key="1">
    <source>
        <dbReference type="SAM" id="MobiDB-lite"/>
    </source>
</evidence>
<proteinExistence type="predicted"/>